<dbReference type="PANTHER" id="PTHR30250:SF11">
    <property type="entry name" value="O-ANTIGEN TRANSPORTER-RELATED"/>
    <property type="match status" value="1"/>
</dbReference>
<evidence type="ECO:0000256" key="1">
    <source>
        <dbReference type="ARBA" id="ARBA00004651"/>
    </source>
</evidence>
<protein>
    <recommendedName>
        <fullName evidence="9">Polysaccharide biosynthesis protein</fullName>
    </recommendedName>
</protein>
<dbReference type="RefSeq" id="WP_109318894.1">
    <property type="nucleotide sequence ID" value="NZ_QFWT01000002.1"/>
</dbReference>
<keyword evidence="3 6" id="KW-0812">Transmembrane</keyword>
<dbReference type="InterPro" id="IPR002797">
    <property type="entry name" value="Polysacc_synth"/>
</dbReference>
<dbReference type="OrthoDB" id="6315822at2"/>
<feature type="transmembrane region" description="Helical" evidence="6">
    <location>
        <begin position="301"/>
        <end position="317"/>
    </location>
</feature>
<evidence type="ECO:0000313" key="8">
    <source>
        <dbReference type="Proteomes" id="UP000245362"/>
    </source>
</evidence>
<dbReference type="PANTHER" id="PTHR30250">
    <property type="entry name" value="PST FAMILY PREDICTED COLANIC ACID TRANSPORTER"/>
    <property type="match status" value="1"/>
</dbReference>
<feature type="transmembrane region" description="Helical" evidence="6">
    <location>
        <begin position="79"/>
        <end position="102"/>
    </location>
</feature>
<feature type="transmembrane region" description="Helical" evidence="6">
    <location>
        <begin position="39"/>
        <end position="58"/>
    </location>
</feature>
<feature type="transmembrane region" description="Helical" evidence="6">
    <location>
        <begin position="173"/>
        <end position="196"/>
    </location>
</feature>
<keyword evidence="5 6" id="KW-0472">Membrane</keyword>
<evidence type="ECO:0000256" key="2">
    <source>
        <dbReference type="ARBA" id="ARBA00022475"/>
    </source>
</evidence>
<dbReference type="AlphaFoldDB" id="A0A2U3BCP8"/>
<evidence type="ECO:0000256" key="3">
    <source>
        <dbReference type="ARBA" id="ARBA00022692"/>
    </source>
</evidence>
<comment type="caution">
    <text evidence="7">The sequence shown here is derived from an EMBL/GenBank/DDBJ whole genome shotgun (WGS) entry which is preliminary data.</text>
</comment>
<feature type="transmembrane region" description="Helical" evidence="6">
    <location>
        <begin position="392"/>
        <end position="411"/>
    </location>
</feature>
<dbReference type="InterPro" id="IPR050833">
    <property type="entry name" value="Poly_Biosynth_Transport"/>
</dbReference>
<keyword evidence="2" id="KW-1003">Cell membrane</keyword>
<dbReference type="GO" id="GO:0005886">
    <property type="term" value="C:plasma membrane"/>
    <property type="evidence" value="ECO:0007669"/>
    <property type="project" value="UniProtKB-SubCell"/>
</dbReference>
<keyword evidence="4 6" id="KW-1133">Transmembrane helix</keyword>
<evidence type="ECO:0000256" key="5">
    <source>
        <dbReference type="ARBA" id="ARBA00023136"/>
    </source>
</evidence>
<keyword evidence="8" id="KW-1185">Reference proteome</keyword>
<comment type="subcellular location">
    <subcellularLocation>
        <location evidence="1">Cell membrane</location>
        <topology evidence="1">Multi-pass membrane protein</topology>
    </subcellularLocation>
</comment>
<proteinExistence type="predicted"/>
<dbReference type="EMBL" id="QFWT01000002">
    <property type="protein sequence ID" value="PWI34558.1"/>
    <property type="molecule type" value="Genomic_DNA"/>
</dbReference>
<evidence type="ECO:0000313" key="7">
    <source>
        <dbReference type="EMBL" id="PWI34558.1"/>
    </source>
</evidence>
<dbReference type="Pfam" id="PF01943">
    <property type="entry name" value="Polysacc_synt"/>
    <property type="match status" value="1"/>
</dbReference>
<feature type="transmembrane region" description="Helical" evidence="6">
    <location>
        <begin position="148"/>
        <end position="167"/>
    </location>
</feature>
<dbReference type="Proteomes" id="UP000245362">
    <property type="component" value="Unassembled WGS sequence"/>
</dbReference>
<evidence type="ECO:0000256" key="6">
    <source>
        <dbReference type="SAM" id="Phobius"/>
    </source>
</evidence>
<feature type="transmembrane region" description="Helical" evidence="6">
    <location>
        <begin position="337"/>
        <end position="359"/>
    </location>
</feature>
<name>A0A2U3BCP8_9VIBR</name>
<feature type="transmembrane region" description="Helical" evidence="6">
    <location>
        <begin position="122"/>
        <end position="141"/>
    </location>
</feature>
<feature type="transmembrane region" description="Helical" evidence="6">
    <location>
        <begin position="12"/>
        <end position="33"/>
    </location>
</feature>
<feature type="transmembrane region" description="Helical" evidence="6">
    <location>
        <begin position="366"/>
        <end position="386"/>
    </location>
</feature>
<evidence type="ECO:0008006" key="9">
    <source>
        <dbReference type="Google" id="ProtNLM"/>
    </source>
</evidence>
<evidence type="ECO:0000256" key="4">
    <source>
        <dbReference type="ARBA" id="ARBA00022989"/>
    </source>
</evidence>
<sequence>MIEKLLKKSTSLLLGTGSTALANLITVPLLISAWGMADYGSQVTILALTMVFMTLFNFQPWQGVIVKWYNESESEKNKLLSFTIHLDLITAISGSVLLFILAPVLAGFMNLDDSCVNIIKSYSVIIFMGQVGFSTVILRITENFKKQALCQISYSISRVLIAIYITAYDVDFYIGAQLLIIPYVIQNMLFWIYAIAISHEFKYKFNVFKLSIDCELLKYSAWVNFKAILDLPINHIDKLLISMHLGTESTAVYDLLKKGGQIFAMVAQSVSQVSFPYFSKLISEGRKKDAYSESLKIPKKVILPVVTLILLSLVLNYTDSYNSFCIKGVVVDTDILLMYFCLMLLSNSFIFIHVLFMSMGYIKKDVAIMIVASFVYLLLLNILISVTQLSGVIFSLFVQIAIVVTCKVLILKKEMI</sequence>
<organism evidence="7 8">
    <name type="scientific">Vibrio albus</name>
    <dbReference type="NCBI Taxonomy" id="2200953"/>
    <lineage>
        <taxon>Bacteria</taxon>
        <taxon>Pseudomonadati</taxon>
        <taxon>Pseudomonadota</taxon>
        <taxon>Gammaproteobacteria</taxon>
        <taxon>Vibrionales</taxon>
        <taxon>Vibrionaceae</taxon>
        <taxon>Vibrio</taxon>
    </lineage>
</organism>
<accession>A0A2U3BCP8</accession>
<gene>
    <name evidence="7" type="ORF">DI392_05480</name>
</gene>
<reference evidence="7 8" key="1">
    <citation type="submission" date="2018-05" db="EMBL/GenBank/DDBJ databases">
        <title>Vibrio limimaris sp. nov., isolated from marine sediment.</title>
        <authorList>
            <person name="Li C.-M."/>
        </authorList>
    </citation>
    <scope>NUCLEOTIDE SEQUENCE [LARGE SCALE GENOMIC DNA]</scope>
    <source>
        <strain evidence="7 8">E4404</strain>
    </source>
</reference>